<evidence type="ECO:0000256" key="1">
    <source>
        <dbReference type="SAM" id="SignalP"/>
    </source>
</evidence>
<keyword evidence="1" id="KW-0732">Signal</keyword>
<name>A0ABM4DG24_HYDVU</name>
<reference evidence="3" key="1">
    <citation type="submission" date="2025-08" db="UniProtKB">
        <authorList>
            <consortium name="RefSeq"/>
        </authorList>
    </citation>
    <scope>IDENTIFICATION</scope>
</reference>
<dbReference type="RefSeq" id="XP_065673380.1">
    <property type="nucleotide sequence ID" value="XM_065817308.1"/>
</dbReference>
<protein>
    <submittedName>
        <fullName evidence="3">Uncharacterized protein LOC105847641 isoform X1</fullName>
    </submittedName>
</protein>
<accession>A0ABM4DG24</accession>
<sequence>MQKLYFLLTVFYAVSCESITLKKIYSESNKAIANRNVLKSEQIIQEYFITSNGSNSVWNIAQIMAKKVFNITYNIEDLIVMEQDIEKISRGFSVCKKMSKKLQKTFHCFDDLAITLEDAIVDFKSSLSTSRRNLVKYATMFMTMVVFQAHIALIARNPPTPSNASLKKKYSLIFEKINVHLNQFEFNSQDWRISASQVTPVTICEIRLRMWIEFQGACEKRWRRSLDDENEEEESFGMLLHNGNESLIESKVQGIGNPNSNRFKYRATVYDKFANYLVFQKDELVNSSTRGDRIFKLFKDGNEQRLQYNEGIAKKMKNFNEELVTIIRSIVESTIALF</sequence>
<evidence type="ECO:0000313" key="3">
    <source>
        <dbReference type="RefSeq" id="XP_065673380.1"/>
    </source>
</evidence>
<dbReference type="Proteomes" id="UP001652625">
    <property type="component" value="Chromosome 14"/>
</dbReference>
<feature type="signal peptide" evidence="1">
    <location>
        <begin position="1"/>
        <end position="16"/>
    </location>
</feature>
<gene>
    <name evidence="3" type="primary">LOC105847641</name>
</gene>
<dbReference type="GeneID" id="105847641"/>
<feature type="chain" id="PRO_5046020547" evidence="1">
    <location>
        <begin position="17"/>
        <end position="338"/>
    </location>
</feature>
<keyword evidence="2" id="KW-1185">Reference proteome</keyword>
<evidence type="ECO:0000313" key="2">
    <source>
        <dbReference type="Proteomes" id="UP001652625"/>
    </source>
</evidence>
<proteinExistence type="predicted"/>
<organism evidence="2 3">
    <name type="scientific">Hydra vulgaris</name>
    <name type="common">Hydra</name>
    <name type="synonym">Hydra attenuata</name>
    <dbReference type="NCBI Taxonomy" id="6087"/>
    <lineage>
        <taxon>Eukaryota</taxon>
        <taxon>Metazoa</taxon>
        <taxon>Cnidaria</taxon>
        <taxon>Hydrozoa</taxon>
        <taxon>Hydroidolina</taxon>
        <taxon>Anthoathecata</taxon>
        <taxon>Aplanulata</taxon>
        <taxon>Hydridae</taxon>
        <taxon>Hydra</taxon>
    </lineage>
</organism>